<organism evidence="2 3">
    <name type="scientific">Ceratobasidium theobromae</name>
    <dbReference type="NCBI Taxonomy" id="1582974"/>
    <lineage>
        <taxon>Eukaryota</taxon>
        <taxon>Fungi</taxon>
        <taxon>Dikarya</taxon>
        <taxon>Basidiomycota</taxon>
        <taxon>Agaricomycotina</taxon>
        <taxon>Agaricomycetes</taxon>
        <taxon>Cantharellales</taxon>
        <taxon>Ceratobasidiaceae</taxon>
        <taxon>Ceratobasidium</taxon>
    </lineage>
</organism>
<feature type="compositionally biased region" description="Low complexity" evidence="1">
    <location>
        <begin position="150"/>
        <end position="163"/>
    </location>
</feature>
<dbReference type="Proteomes" id="UP000383932">
    <property type="component" value="Unassembled WGS sequence"/>
</dbReference>
<reference evidence="2 3" key="1">
    <citation type="journal article" date="2019" name="Fungal Biol. Biotechnol.">
        <title>Draft genome sequence of fastidious pathogen Ceratobasidium theobromae, which causes vascular-streak dieback in Theobroma cacao.</title>
        <authorList>
            <person name="Ali S.S."/>
            <person name="Asman A."/>
            <person name="Shao J."/>
            <person name="Firmansyah A.P."/>
            <person name="Susilo A.W."/>
            <person name="Rosmana A."/>
            <person name="McMahon P."/>
            <person name="Junaid M."/>
            <person name="Guest D."/>
            <person name="Kheng T.Y."/>
            <person name="Meinhardt L.W."/>
            <person name="Bailey B.A."/>
        </authorList>
    </citation>
    <scope>NUCLEOTIDE SEQUENCE [LARGE SCALE GENOMIC DNA]</scope>
    <source>
        <strain evidence="2 3">CT2</strain>
    </source>
</reference>
<dbReference type="EMBL" id="SSOP01000976">
    <property type="protein sequence ID" value="KAB5587564.1"/>
    <property type="molecule type" value="Genomic_DNA"/>
</dbReference>
<keyword evidence="3" id="KW-1185">Reference proteome</keyword>
<feature type="compositionally biased region" description="Polar residues" evidence="1">
    <location>
        <begin position="100"/>
        <end position="110"/>
    </location>
</feature>
<name>A0A5N5Q796_9AGAM</name>
<feature type="compositionally biased region" description="Low complexity" evidence="1">
    <location>
        <begin position="121"/>
        <end position="136"/>
    </location>
</feature>
<protein>
    <submittedName>
        <fullName evidence="2">Uncharacterized protein</fullName>
    </submittedName>
</protein>
<dbReference type="AlphaFoldDB" id="A0A5N5Q796"/>
<evidence type="ECO:0000313" key="2">
    <source>
        <dbReference type="EMBL" id="KAB5587564.1"/>
    </source>
</evidence>
<accession>A0A5N5Q796</accession>
<gene>
    <name evidence="2" type="ORF">CTheo_8997</name>
</gene>
<evidence type="ECO:0000313" key="3">
    <source>
        <dbReference type="Proteomes" id="UP000383932"/>
    </source>
</evidence>
<feature type="region of interest" description="Disordered" evidence="1">
    <location>
        <begin position="1"/>
        <end position="169"/>
    </location>
</feature>
<sequence>MIAHQRGTTAKVHASGNLKRKREKDEGQASLQAAVPQKRPSNANPSGVERLPVDAAGHATSGSVGPATQGDRPTSSRTTTHVSPTAASSSSTAPIAMGSQVPSPDHGQQQQHKRMGFVRRSAGQAGAKGAGKQSSQVVLLNHRDEQVNKSSGPRSPSRAARMSLFPRRT</sequence>
<proteinExistence type="predicted"/>
<feature type="compositionally biased region" description="Low complexity" evidence="1">
    <location>
        <begin position="78"/>
        <end position="93"/>
    </location>
</feature>
<comment type="caution">
    <text evidence="2">The sequence shown here is derived from an EMBL/GenBank/DDBJ whole genome shotgun (WGS) entry which is preliminary data.</text>
</comment>
<evidence type="ECO:0000256" key="1">
    <source>
        <dbReference type="SAM" id="MobiDB-lite"/>
    </source>
</evidence>